<accession>A0A095X4U7</accession>
<dbReference type="InterPro" id="IPR015946">
    <property type="entry name" value="KH_dom-like_a/b"/>
</dbReference>
<name>A0A095X4U7_9FIRM</name>
<dbReference type="RefSeq" id="WP_037326588.1">
    <property type="nucleotide sequence ID" value="NZ_JRMW01000024.1"/>
</dbReference>
<comment type="caution">
    <text evidence="3">The sequence shown here is derived from an EMBL/GenBank/DDBJ whole genome shotgun (WGS) entry which is preliminary data.</text>
</comment>
<evidence type="ECO:0000313" key="3">
    <source>
        <dbReference type="EMBL" id="KGF04833.1"/>
    </source>
</evidence>
<gene>
    <name evidence="3" type="ORF">HMPREF1630_02090</name>
</gene>
<keyword evidence="1" id="KW-0963">Cytoplasm</keyword>
<dbReference type="CDD" id="cd22533">
    <property type="entry name" value="KH-II_YlqC-like"/>
    <property type="match status" value="1"/>
</dbReference>
<dbReference type="Gene3D" id="3.30.300.20">
    <property type="match status" value="1"/>
</dbReference>
<evidence type="ECO:0000256" key="2">
    <source>
        <dbReference type="ARBA" id="ARBA00022884"/>
    </source>
</evidence>
<dbReference type="eggNOG" id="COG1837">
    <property type="taxonomic scope" value="Bacteria"/>
</dbReference>
<dbReference type="Proteomes" id="UP000029579">
    <property type="component" value="Unassembled WGS sequence"/>
</dbReference>
<dbReference type="InterPro" id="IPR020627">
    <property type="entry name" value="KhpA"/>
</dbReference>
<evidence type="ECO:0000313" key="4">
    <source>
        <dbReference type="Proteomes" id="UP000029579"/>
    </source>
</evidence>
<dbReference type="OrthoDB" id="9812389at2"/>
<reference evidence="3 4" key="1">
    <citation type="submission" date="2014-07" db="EMBL/GenBank/DDBJ databases">
        <authorList>
            <person name="McCorrison J."/>
            <person name="Sanka R."/>
            <person name="Torralba M."/>
            <person name="Gillis M."/>
            <person name="Haft D.H."/>
            <person name="Methe B."/>
            <person name="Sutton G."/>
            <person name="Nelson K.E."/>
        </authorList>
    </citation>
    <scope>NUCLEOTIDE SEQUENCE [LARGE SCALE GENOMIC DNA]</scope>
    <source>
        <strain evidence="3 4">S7-1-13</strain>
    </source>
</reference>
<sequence length="74" mass="8239">MKELVELIVKELVTDKEAVEIVENREGSEVNILIKVAEEDKGRVIGVRGNIINSIRTIARSAAIKENVKVNIKI</sequence>
<dbReference type="AlphaFoldDB" id="A0A095X4U7"/>
<proteinExistence type="predicted"/>
<evidence type="ECO:0000256" key="1">
    <source>
        <dbReference type="ARBA" id="ARBA00022490"/>
    </source>
</evidence>
<dbReference type="GO" id="GO:0003723">
    <property type="term" value="F:RNA binding"/>
    <property type="evidence" value="ECO:0007669"/>
    <property type="project" value="UniProtKB-KW"/>
</dbReference>
<dbReference type="Pfam" id="PF13083">
    <property type="entry name" value="KH_KhpA-B"/>
    <property type="match status" value="1"/>
</dbReference>
<organism evidence="3 4">
    <name type="scientific">Anaerococcus lactolyticus S7-1-13</name>
    <dbReference type="NCBI Taxonomy" id="1284686"/>
    <lineage>
        <taxon>Bacteria</taxon>
        <taxon>Bacillati</taxon>
        <taxon>Bacillota</taxon>
        <taxon>Tissierellia</taxon>
        <taxon>Tissierellales</taxon>
        <taxon>Peptoniphilaceae</taxon>
        <taxon>Anaerococcus</taxon>
    </lineage>
</organism>
<dbReference type="PANTHER" id="PTHR34654:SF1">
    <property type="entry name" value="RNA-BINDING PROTEIN KHPA"/>
    <property type="match status" value="1"/>
</dbReference>
<dbReference type="EMBL" id="JRMW01000024">
    <property type="protein sequence ID" value="KGF04833.1"/>
    <property type="molecule type" value="Genomic_DNA"/>
</dbReference>
<protein>
    <submittedName>
        <fullName evidence="3">RNA-binding protein</fullName>
    </submittedName>
</protein>
<keyword evidence="2" id="KW-0694">RNA-binding</keyword>
<dbReference type="PANTHER" id="PTHR34654">
    <property type="entry name" value="UPF0109 PROTEIN SCO5592"/>
    <property type="match status" value="1"/>
</dbReference>